<feature type="region of interest" description="Disordered" evidence="1">
    <location>
        <begin position="1"/>
        <end position="40"/>
    </location>
</feature>
<evidence type="ECO:0000313" key="2">
    <source>
        <dbReference type="EMBL" id="EEF31748.1"/>
    </source>
</evidence>
<evidence type="ECO:0008006" key="4">
    <source>
        <dbReference type="Google" id="ProtNLM"/>
    </source>
</evidence>
<dbReference type="AlphaFoldDB" id="B9SXC1"/>
<keyword evidence="3" id="KW-1185">Reference proteome</keyword>
<evidence type="ECO:0000313" key="3">
    <source>
        <dbReference type="Proteomes" id="UP000008311"/>
    </source>
</evidence>
<dbReference type="KEGG" id="rcu:8267705"/>
<proteinExistence type="predicted"/>
<name>B9SXC1_RICCO</name>
<feature type="region of interest" description="Disordered" evidence="1">
    <location>
        <begin position="119"/>
        <end position="144"/>
    </location>
</feature>
<protein>
    <recommendedName>
        <fullName evidence="4">Syringolide-induced protein 14-1-1</fullName>
    </recommendedName>
</protein>
<dbReference type="InParanoid" id="B9SXC1"/>
<dbReference type="OrthoDB" id="1926132at2759"/>
<dbReference type="EMBL" id="EQ974221">
    <property type="protein sequence ID" value="EEF31748.1"/>
    <property type="molecule type" value="Genomic_DNA"/>
</dbReference>
<evidence type="ECO:0000256" key="1">
    <source>
        <dbReference type="SAM" id="MobiDB-lite"/>
    </source>
</evidence>
<dbReference type="PANTHER" id="PTHR34779:SF3">
    <property type="entry name" value="SYRINGOLIDE-INDUCED PROTEIN 14-1-1"/>
    <property type="match status" value="1"/>
</dbReference>
<gene>
    <name evidence="2" type="ORF">RCOM_0782890</name>
</gene>
<accession>B9SXC1</accession>
<feature type="region of interest" description="Disordered" evidence="1">
    <location>
        <begin position="168"/>
        <end position="192"/>
    </location>
</feature>
<organism evidence="2 3">
    <name type="scientific">Ricinus communis</name>
    <name type="common">Castor bean</name>
    <dbReference type="NCBI Taxonomy" id="3988"/>
    <lineage>
        <taxon>Eukaryota</taxon>
        <taxon>Viridiplantae</taxon>
        <taxon>Streptophyta</taxon>
        <taxon>Embryophyta</taxon>
        <taxon>Tracheophyta</taxon>
        <taxon>Spermatophyta</taxon>
        <taxon>Magnoliopsida</taxon>
        <taxon>eudicotyledons</taxon>
        <taxon>Gunneridae</taxon>
        <taxon>Pentapetalae</taxon>
        <taxon>rosids</taxon>
        <taxon>fabids</taxon>
        <taxon>Malpighiales</taxon>
        <taxon>Euphorbiaceae</taxon>
        <taxon>Acalyphoideae</taxon>
        <taxon>Acalypheae</taxon>
        <taxon>Ricinus</taxon>
    </lineage>
</organism>
<dbReference type="eggNOG" id="ENOG502RXP4">
    <property type="taxonomic scope" value="Eukaryota"/>
</dbReference>
<sequence length="219" mass="24334">MGKLQKSKSKISDLLPKAAGPVTFLSPPPSPARANSWKGLSSPRVSLIPKEIRRKARILSFDAREPTSPKVSCMGKIKNRKRNKNETKKWNNPTKLDMLVSSLSSSGAMILKIFKGKQEIEERDASDKSPTTIAERAVRASSSSQVKKFASGRGVLKDFDWKAHVAGAADAESNCPQDDKNQDKERDVETRTECISVEPRKEVNLWKKRAISPPRPLQL</sequence>
<feature type="compositionally biased region" description="Basic and acidic residues" evidence="1">
    <location>
        <begin position="177"/>
        <end position="192"/>
    </location>
</feature>
<dbReference type="Proteomes" id="UP000008311">
    <property type="component" value="Unassembled WGS sequence"/>
</dbReference>
<dbReference type="STRING" id="3988.B9SXC1"/>
<reference evidence="3" key="1">
    <citation type="journal article" date="2010" name="Nat. Biotechnol.">
        <title>Draft genome sequence of the oilseed species Ricinus communis.</title>
        <authorList>
            <person name="Chan A.P."/>
            <person name="Crabtree J."/>
            <person name="Zhao Q."/>
            <person name="Lorenzi H."/>
            <person name="Orvis J."/>
            <person name="Puiu D."/>
            <person name="Melake-Berhan A."/>
            <person name="Jones K.M."/>
            <person name="Redman J."/>
            <person name="Chen G."/>
            <person name="Cahoon E.B."/>
            <person name="Gedil M."/>
            <person name="Stanke M."/>
            <person name="Haas B.J."/>
            <person name="Wortman J.R."/>
            <person name="Fraser-Liggett C.M."/>
            <person name="Ravel J."/>
            <person name="Rabinowicz P.D."/>
        </authorList>
    </citation>
    <scope>NUCLEOTIDE SEQUENCE [LARGE SCALE GENOMIC DNA]</scope>
    <source>
        <strain evidence="3">cv. Hale</strain>
    </source>
</reference>
<dbReference type="PANTHER" id="PTHR34779">
    <property type="entry name" value="OS09G0542900 PROTEIN"/>
    <property type="match status" value="1"/>
</dbReference>
<dbReference type="InterPro" id="IPR038796">
    <property type="entry name" value="At1g76070-like"/>
</dbReference>